<dbReference type="AlphaFoldDB" id="A0A0F8YWC5"/>
<gene>
    <name evidence="1" type="ORF">LCGC14_2770560</name>
</gene>
<organism evidence="1">
    <name type="scientific">marine sediment metagenome</name>
    <dbReference type="NCBI Taxonomy" id="412755"/>
    <lineage>
        <taxon>unclassified sequences</taxon>
        <taxon>metagenomes</taxon>
        <taxon>ecological metagenomes</taxon>
    </lineage>
</organism>
<sequence length="167" mass="18489">SQIHLPGGPFKKGDLFIMFAHAFSFGESPPARLPTVCLPRCAVIGVTFAIQYRARQYICYTVLSLCYAKPNVALPCPAYAIPCFTVLHLCYALLDWTVPLLRSTTLPVLIMVSNPIKTSFVASTCPECIALFNSGSSFGTNRIRPFRLIQTNPSMFFIFYLIIVAPT</sequence>
<feature type="non-terminal residue" evidence="1">
    <location>
        <position position="1"/>
    </location>
</feature>
<protein>
    <submittedName>
        <fullName evidence="1">Uncharacterized protein</fullName>
    </submittedName>
</protein>
<reference evidence="1" key="1">
    <citation type="journal article" date="2015" name="Nature">
        <title>Complex archaea that bridge the gap between prokaryotes and eukaryotes.</title>
        <authorList>
            <person name="Spang A."/>
            <person name="Saw J.H."/>
            <person name="Jorgensen S.L."/>
            <person name="Zaremba-Niedzwiedzka K."/>
            <person name="Martijn J."/>
            <person name="Lind A.E."/>
            <person name="van Eijk R."/>
            <person name="Schleper C."/>
            <person name="Guy L."/>
            <person name="Ettema T.J."/>
        </authorList>
    </citation>
    <scope>NUCLEOTIDE SEQUENCE</scope>
</reference>
<proteinExistence type="predicted"/>
<accession>A0A0F8YWC5</accession>
<dbReference type="EMBL" id="LAZR01051182">
    <property type="protein sequence ID" value="KKK85708.1"/>
    <property type="molecule type" value="Genomic_DNA"/>
</dbReference>
<evidence type="ECO:0000313" key="1">
    <source>
        <dbReference type="EMBL" id="KKK85708.1"/>
    </source>
</evidence>
<comment type="caution">
    <text evidence="1">The sequence shown here is derived from an EMBL/GenBank/DDBJ whole genome shotgun (WGS) entry which is preliminary data.</text>
</comment>
<name>A0A0F8YWC5_9ZZZZ</name>